<gene>
    <name evidence="3" type="ORF">PG991_000987</name>
</gene>
<dbReference type="EMBL" id="JAQQWI010000002">
    <property type="protein sequence ID" value="KAK8037641.1"/>
    <property type="molecule type" value="Genomic_DNA"/>
</dbReference>
<evidence type="ECO:0000256" key="1">
    <source>
        <dbReference type="SAM" id="MobiDB-lite"/>
    </source>
</evidence>
<evidence type="ECO:0000313" key="4">
    <source>
        <dbReference type="Proteomes" id="UP001396898"/>
    </source>
</evidence>
<protein>
    <recommendedName>
        <fullName evidence="5">Apple domain-containing protein</fullName>
    </recommendedName>
</protein>
<sequence>MEKHVAEKPICGLKQRNFMILVIVALVVLGAGIGGGVGGGLAARRGSGPSTESISVSVTPSASPTPSSPTASSSSAPSLSQVPVKLDCPRIDGTTEKYDKKWTFEYRCGKDITGSEYDIVFLAAYALEHCVRACTSYNKNRNSNECTAVEFNAGEY</sequence>
<keyword evidence="4" id="KW-1185">Reference proteome</keyword>
<keyword evidence="2" id="KW-0812">Transmembrane</keyword>
<reference evidence="3 4" key="1">
    <citation type="submission" date="2023-01" db="EMBL/GenBank/DDBJ databases">
        <title>Analysis of 21 Apiospora genomes using comparative genomics revels a genus with tremendous synthesis potential of carbohydrate active enzymes and secondary metabolites.</title>
        <authorList>
            <person name="Sorensen T."/>
        </authorList>
    </citation>
    <scope>NUCLEOTIDE SEQUENCE [LARGE SCALE GENOMIC DNA]</scope>
    <source>
        <strain evidence="3 4">CBS 20057</strain>
    </source>
</reference>
<evidence type="ECO:0000256" key="2">
    <source>
        <dbReference type="SAM" id="Phobius"/>
    </source>
</evidence>
<evidence type="ECO:0008006" key="5">
    <source>
        <dbReference type="Google" id="ProtNLM"/>
    </source>
</evidence>
<comment type="caution">
    <text evidence="3">The sequence shown here is derived from an EMBL/GenBank/DDBJ whole genome shotgun (WGS) entry which is preliminary data.</text>
</comment>
<evidence type="ECO:0000313" key="3">
    <source>
        <dbReference type="EMBL" id="KAK8037641.1"/>
    </source>
</evidence>
<feature type="transmembrane region" description="Helical" evidence="2">
    <location>
        <begin position="20"/>
        <end position="43"/>
    </location>
</feature>
<organism evidence="3 4">
    <name type="scientific">Apiospora marii</name>
    <dbReference type="NCBI Taxonomy" id="335849"/>
    <lineage>
        <taxon>Eukaryota</taxon>
        <taxon>Fungi</taxon>
        <taxon>Dikarya</taxon>
        <taxon>Ascomycota</taxon>
        <taxon>Pezizomycotina</taxon>
        <taxon>Sordariomycetes</taxon>
        <taxon>Xylariomycetidae</taxon>
        <taxon>Amphisphaeriales</taxon>
        <taxon>Apiosporaceae</taxon>
        <taxon>Apiospora</taxon>
    </lineage>
</organism>
<feature type="compositionally biased region" description="Low complexity" evidence="1">
    <location>
        <begin position="53"/>
        <end position="82"/>
    </location>
</feature>
<feature type="region of interest" description="Disordered" evidence="1">
    <location>
        <begin position="42"/>
        <end position="82"/>
    </location>
</feature>
<dbReference type="Proteomes" id="UP001396898">
    <property type="component" value="Unassembled WGS sequence"/>
</dbReference>
<keyword evidence="2" id="KW-1133">Transmembrane helix</keyword>
<proteinExistence type="predicted"/>
<name>A0ABR1SUW4_9PEZI</name>
<keyword evidence="2" id="KW-0472">Membrane</keyword>
<accession>A0ABR1SUW4</accession>